<evidence type="ECO:0008006" key="4">
    <source>
        <dbReference type="Google" id="ProtNLM"/>
    </source>
</evidence>
<feature type="compositionally biased region" description="Polar residues" evidence="1">
    <location>
        <begin position="43"/>
        <end position="54"/>
    </location>
</feature>
<dbReference type="EMBL" id="BAAAGE010000001">
    <property type="protein sequence ID" value="GAA0710940.1"/>
    <property type="molecule type" value="Genomic_DNA"/>
</dbReference>
<dbReference type="RefSeq" id="WP_343909276.1">
    <property type="nucleotide sequence ID" value="NZ_BAAAGE010000001.1"/>
</dbReference>
<feature type="region of interest" description="Disordered" evidence="1">
    <location>
        <begin position="34"/>
        <end position="54"/>
    </location>
</feature>
<accession>A0ABP3TKL8</accession>
<comment type="caution">
    <text evidence="2">The sequence shown here is derived from an EMBL/GenBank/DDBJ whole genome shotgun (WGS) entry which is preliminary data.</text>
</comment>
<dbReference type="Proteomes" id="UP001501758">
    <property type="component" value="Unassembled WGS sequence"/>
</dbReference>
<evidence type="ECO:0000256" key="1">
    <source>
        <dbReference type="SAM" id="MobiDB-lite"/>
    </source>
</evidence>
<protein>
    <recommendedName>
        <fullName evidence="4">Natural product</fullName>
    </recommendedName>
</protein>
<reference evidence="3" key="1">
    <citation type="journal article" date="2019" name="Int. J. Syst. Evol. Microbiol.">
        <title>The Global Catalogue of Microorganisms (GCM) 10K type strain sequencing project: providing services to taxonomists for standard genome sequencing and annotation.</title>
        <authorList>
            <consortium name="The Broad Institute Genomics Platform"/>
            <consortium name="The Broad Institute Genome Sequencing Center for Infectious Disease"/>
            <person name="Wu L."/>
            <person name="Ma J."/>
        </authorList>
    </citation>
    <scope>NUCLEOTIDE SEQUENCE [LARGE SCALE GENOMIC DNA]</scope>
    <source>
        <strain evidence="3">JCM 15974</strain>
    </source>
</reference>
<organism evidence="2 3">
    <name type="scientific">Aquimarina litoralis</name>
    <dbReference type="NCBI Taxonomy" id="584605"/>
    <lineage>
        <taxon>Bacteria</taxon>
        <taxon>Pseudomonadati</taxon>
        <taxon>Bacteroidota</taxon>
        <taxon>Flavobacteriia</taxon>
        <taxon>Flavobacteriales</taxon>
        <taxon>Flavobacteriaceae</taxon>
        <taxon>Aquimarina</taxon>
    </lineage>
</organism>
<gene>
    <name evidence="2" type="ORF">GCM10009430_00070</name>
</gene>
<evidence type="ECO:0000313" key="3">
    <source>
        <dbReference type="Proteomes" id="UP001501758"/>
    </source>
</evidence>
<keyword evidence="3" id="KW-1185">Reference proteome</keyword>
<sequence length="54" mass="5977">MKNLNKKLELSLKKTSIAKLNNLNSIKGGAAHFNFDDDDDPSGTDTWPVSRQVC</sequence>
<name>A0ABP3TKL8_9FLAO</name>
<proteinExistence type="predicted"/>
<evidence type="ECO:0000313" key="2">
    <source>
        <dbReference type="EMBL" id="GAA0710940.1"/>
    </source>
</evidence>